<protein>
    <recommendedName>
        <fullName evidence="4">DUF4190 domain-containing protein</fullName>
    </recommendedName>
</protein>
<keyword evidence="3" id="KW-1185">Reference proteome</keyword>
<evidence type="ECO:0000313" key="2">
    <source>
        <dbReference type="EMBL" id="MEV4288150.1"/>
    </source>
</evidence>
<name>A0ABV3H6J7_9ACTN</name>
<sequence length="86" mass="8749">MPHPDDPPPDDAARRRRGIDQVPSVLGCVCAAVAVLYAPVLFGLAGIVLGVLGHLRGEPLGRWAALAAGAGMGAGTVLTLVLESVR</sequence>
<evidence type="ECO:0000313" key="3">
    <source>
        <dbReference type="Proteomes" id="UP001552427"/>
    </source>
</evidence>
<keyword evidence="1" id="KW-0812">Transmembrane</keyword>
<keyword evidence="1" id="KW-0472">Membrane</keyword>
<reference evidence="2 3" key="1">
    <citation type="submission" date="2024-06" db="EMBL/GenBank/DDBJ databases">
        <title>The Natural Products Discovery Center: Release of the First 8490 Sequenced Strains for Exploring Actinobacteria Biosynthetic Diversity.</title>
        <authorList>
            <person name="Kalkreuter E."/>
            <person name="Kautsar S.A."/>
            <person name="Yang D."/>
            <person name="Bader C.D."/>
            <person name="Teijaro C.N."/>
            <person name="Fluegel L."/>
            <person name="Davis C.M."/>
            <person name="Simpson J.R."/>
            <person name="Lauterbach L."/>
            <person name="Steele A.D."/>
            <person name="Gui C."/>
            <person name="Meng S."/>
            <person name="Li G."/>
            <person name="Viehrig K."/>
            <person name="Ye F."/>
            <person name="Su P."/>
            <person name="Kiefer A.F."/>
            <person name="Nichols A."/>
            <person name="Cepeda A.J."/>
            <person name="Yan W."/>
            <person name="Fan B."/>
            <person name="Jiang Y."/>
            <person name="Adhikari A."/>
            <person name="Zheng C.-J."/>
            <person name="Schuster L."/>
            <person name="Cowan T.M."/>
            <person name="Smanski M.J."/>
            <person name="Chevrette M.G."/>
            <person name="De Carvalho L.P.S."/>
            <person name="Shen B."/>
        </authorList>
    </citation>
    <scope>NUCLEOTIDE SEQUENCE [LARGE SCALE GENOMIC DNA]</scope>
    <source>
        <strain evidence="2 3">NPDC049574</strain>
    </source>
</reference>
<gene>
    <name evidence="2" type="ORF">AB0K40_21770</name>
</gene>
<dbReference type="Proteomes" id="UP001552427">
    <property type="component" value="Unassembled WGS sequence"/>
</dbReference>
<evidence type="ECO:0008006" key="4">
    <source>
        <dbReference type="Google" id="ProtNLM"/>
    </source>
</evidence>
<evidence type="ECO:0000256" key="1">
    <source>
        <dbReference type="SAM" id="Phobius"/>
    </source>
</evidence>
<comment type="caution">
    <text evidence="2">The sequence shown here is derived from an EMBL/GenBank/DDBJ whole genome shotgun (WGS) entry which is preliminary data.</text>
</comment>
<proteinExistence type="predicted"/>
<keyword evidence="1" id="KW-1133">Transmembrane helix</keyword>
<organism evidence="2 3">
    <name type="scientific">Nonomuraea bangladeshensis</name>
    <dbReference type="NCBI Taxonomy" id="404385"/>
    <lineage>
        <taxon>Bacteria</taxon>
        <taxon>Bacillati</taxon>
        <taxon>Actinomycetota</taxon>
        <taxon>Actinomycetes</taxon>
        <taxon>Streptosporangiales</taxon>
        <taxon>Streptosporangiaceae</taxon>
        <taxon>Nonomuraea</taxon>
    </lineage>
</organism>
<dbReference type="EMBL" id="JBFARM010000006">
    <property type="protein sequence ID" value="MEV4288150.1"/>
    <property type="molecule type" value="Genomic_DNA"/>
</dbReference>
<feature type="transmembrane region" description="Helical" evidence="1">
    <location>
        <begin position="24"/>
        <end position="51"/>
    </location>
</feature>
<feature type="transmembrane region" description="Helical" evidence="1">
    <location>
        <begin position="63"/>
        <end position="82"/>
    </location>
</feature>
<dbReference type="RefSeq" id="WP_364452617.1">
    <property type="nucleotide sequence ID" value="NZ_JBFARM010000006.1"/>
</dbReference>
<accession>A0ABV3H6J7</accession>